<evidence type="ECO:0000313" key="2">
    <source>
        <dbReference type="Proteomes" id="UP000030762"/>
    </source>
</evidence>
<dbReference type="InParanoid" id="T0QVD0"/>
<dbReference type="VEuPathDB" id="FungiDB:SDRG_04967"/>
<dbReference type="AlphaFoldDB" id="T0QVD0"/>
<proteinExistence type="predicted"/>
<organism evidence="1 2">
    <name type="scientific">Saprolegnia diclina (strain VS20)</name>
    <dbReference type="NCBI Taxonomy" id="1156394"/>
    <lineage>
        <taxon>Eukaryota</taxon>
        <taxon>Sar</taxon>
        <taxon>Stramenopiles</taxon>
        <taxon>Oomycota</taxon>
        <taxon>Saprolegniomycetes</taxon>
        <taxon>Saprolegniales</taxon>
        <taxon>Saprolegniaceae</taxon>
        <taxon>Saprolegnia</taxon>
    </lineage>
</organism>
<dbReference type="GeneID" id="19945694"/>
<accession>T0QVD0</accession>
<dbReference type="Proteomes" id="UP000030762">
    <property type="component" value="Unassembled WGS sequence"/>
</dbReference>
<keyword evidence="2" id="KW-1185">Reference proteome</keyword>
<feature type="non-terminal residue" evidence="1">
    <location>
        <position position="85"/>
    </location>
</feature>
<sequence>MNWQRFQTTEFGAIVDHVVTAPWATMTSTPSNPEHYMGNCIYIDASVAPPAGADLDAMEANQRQANARVVYQFVDAKAASAPFAS</sequence>
<dbReference type="RefSeq" id="XP_008608883.1">
    <property type="nucleotide sequence ID" value="XM_008610661.1"/>
</dbReference>
<protein>
    <submittedName>
        <fullName evidence="1">Uncharacterized protein</fullName>
    </submittedName>
</protein>
<evidence type="ECO:0000313" key="1">
    <source>
        <dbReference type="EMBL" id="EQC37950.1"/>
    </source>
</evidence>
<name>T0QVD0_SAPDV</name>
<gene>
    <name evidence="1" type="ORF">SDRG_04967</name>
</gene>
<dbReference type="EMBL" id="JH767143">
    <property type="protein sequence ID" value="EQC37950.1"/>
    <property type="molecule type" value="Genomic_DNA"/>
</dbReference>
<dbReference type="OrthoDB" id="77142at2759"/>
<reference evidence="1 2" key="1">
    <citation type="submission" date="2012-04" db="EMBL/GenBank/DDBJ databases">
        <title>The Genome Sequence of Saprolegnia declina VS20.</title>
        <authorList>
            <consortium name="The Broad Institute Genome Sequencing Platform"/>
            <person name="Russ C."/>
            <person name="Nusbaum C."/>
            <person name="Tyler B."/>
            <person name="van West P."/>
            <person name="Dieguez-Uribeondo J."/>
            <person name="de Bruijn I."/>
            <person name="Tripathy S."/>
            <person name="Jiang R."/>
            <person name="Young S.K."/>
            <person name="Zeng Q."/>
            <person name="Gargeya S."/>
            <person name="Fitzgerald M."/>
            <person name="Haas B."/>
            <person name="Abouelleil A."/>
            <person name="Alvarado L."/>
            <person name="Arachchi H.M."/>
            <person name="Berlin A."/>
            <person name="Chapman S.B."/>
            <person name="Goldberg J."/>
            <person name="Griggs A."/>
            <person name="Gujja S."/>
            <person name="Hansen M."/>
            <person name="Howarth C."/>
            <person name="Imamovic A."/>
            <person name="Larimer J."/>
            <person name="McCowen C."/>
            <person name="Montmayeur A."/>
            <person name="Murphy C."/>
            <person name="Neiman D."/>
            <person name="Pearson M."/>
            <person name="Priest M."/>
            <person name="Roberts A."/>
            <person name="Saif S."/>
            <person name="Shea T."/>
            <person name="Sisk P."/>
            <person name="Sykes S."/>
            <person name="Wortman J."/>
            <person name="Nusbaum C."/>
            <person name="Birren B."/>
        </authorList>
    </citation>
    <scope>NUCLEOTIDE SEQUENCE [LARGE SCALE GENOMIC DNA]</scope>
    <source>
        <strain evidence="1 2">VS20</strain>
    </source>
</reference>